<feature type="chain" id="PRO_5046468696" description="Porin family protein" evidence="1">
    <location>
        <begin position="26"/>
        <end position="223"/>
    </location>
</feature>
<gene>
    <name evidence="2" type="ORF">O2N63_03690</name>
</gene>
<dbReference type="RefSeq" id="WP_271052858.1">
    <property type="nucleotide sequence ID" value="NZ_JAQIIO010000002.1"/>
</dbReference>
<evidence type="ECO:0008006" key="4">
    <source>
        <dbReference type="Google" id="ProtNLM"/>
    </source>
</evidence>
<dbReference type="Proteomes" id="UP001528040">
    <property type="component" value="Unassembled WGS sequence"/>
</dbReference>
<accession>A0ABT4VY40</accession>
<protein>
    <recommendedName>
        <fullName evidence="4">Porin family protein</fullName>
    </recommendedName>
</protein>
<reference evidence="2 3" key="1">
    <citation type="submission" date="2023-01" db="EMBL/GenBank/DDBJ databases">
        <authorList>
            <person name="Yoon J.-W."/>
        </authorList>
    </citation>
    <scope>NUCLEOTIDE SEQUENCE [LARGE SCALE GENOMIC DNA]</scope>
    <source>
        <strain evidence="2 3">KMU-50</strain>
    </source>
</reference>
<evidence type="ECO:0000313" key="3">
    <source>
        <dbReference type="Proteomes" id="UP001528040"/>
    </source>
</evidence>
<evidence type="ECO:0000256" key="1">
    <source>
        <dbReference type="SAM" id="SignalP"/>
    </source>
</evidence>
<name>A0ABT4VY40_9RHOB</name>
<evidence type="ECO:0000313" key="2">
    <source>
        <dbReference type="EMBL" id="MDA5093181.1"/>
    </source>
</evidence>
<dbReference type="EMBL" id="JAQIIO010000002">
    <property type="protein sequence ID" value="MDA5093181.1"/>
    <property type="molecule type" value="Genomic_DNA"/>
</dbReference>
<keyword evidence="1" id="KW-0732">Signal</keyword>
<comment type="caution">
    <text evidence="2">The sequence shown here is derived from an EMBL/GenBank/DDBJ whole genome shotgun (WGS) entry which is preliminary data.</text>
</comment>
<sequence>MITLRSLVALMAAVSCQMPPSPAEAGAWPRKDGEWFISIQATQDWGNWVNYPKVSTYLEYGLTDVWTIGGRIEHDLQTYETSEAELFVRRAFPTVLTWQLAAGMTFSETTEGTLSFKPSFHLGKGFETRWGNGWMDALIKVELPVEEGAGSVGAFAQIGLKPHECLLTMISVDAHADKFNTTVKLLPSLAWEVRPGRHIQVEWSETVTPAPEGKLSLGIWMSF</sequence>
<dbReference type="PROSITE" id="PS51257">
    <property type="entry name" value="PROKAR_LIPOPROTEIN"/>
    <property type="match status" value="1"/>
</dbReference>
<organism evidence="2 3">
    <name type="scientific">Aliiroseovarius salicola</name>
    <dbReference type="NCBI Taxonomy" id="3009082"/>
    <lineage>
        <taxon>Bacteria</taxon>
        <taxon>Pseudomonadati</taxon>
        <taxon>Pseudomonadota</taxon>
        <taxon>Alphaproteobacteria</taxon>
        <taxon>Rhodobacterales</taxon>
        <taxon>Paracoccaceae</taxon>
        <taxon>Aliiroseovarius</taxon>
    </lineage>
</organism>
<proteinExistence type="predicted"/>
<keyword evidence="3" id="KW-1185">Reference proteome</keyword>
<feature type="signal peptide" evidence="1">
    <location>
        <begin position="1"/>
        <end position="25"/>
    </location>
</feature>